<protein>
    <submittedName>
        <fullName evidence="2">HDC18812</fullName>
    </submittedName>
</protein>
<dbReference type="EMBL" id="BK003133">
    <property type="protein sequence ID" value="DAA03333.1"/>
    <property type="molecule type" value="Genomic_DNA"/>
</dbReference>
<proteinExistence type="predicted"/>
<evidence type="ECO:0000256" key="1">
    <source>
        <dbReference type="SAM" id="SignalP"/>
    </source>
</evidence>
<organism evidence="2">
    <name type="scientific">Drosophila melanogaster</name>
    <name type="common">Fruit fly</name>
    <dbReference type="NCBI Taxonomy" id="7227"/>
    <lineage>
        <taxon>Eukaryota</taxon>
        <taxon>Metazoa</taxon>
        <taxon>Ecdysozoa</taxon>
        <taxon>Arthropoda</taxon>
        <taxon>Hexapoda</taxon>
        <taxon>Insecta</taxon>
        <taxon>Pterygota</taxon>
        <taxon>Neoptera</taxon>
        <taxon>Endopterygota</taxon>
        <taxon>Diptera</taxon>
        <taxon>Brachycera</taxon>
        <taxon>Muscomorpha</taxon>
        <taxon>Ephydroidea</taxon>
        <taxon>Drosophilidae</taxon>
        <taxon>Drosophila</taxon>
        <taxon>Sophophora</taxon>
    </lineage>
</organism>
<keyword evidence="1" id="KW-0732">Signal</keyword>
<name>Q6IID3_DROME</name>
<evidence type="ECO:0000313" key="2">
    <source>
        <dbReference type="EMBL" id="DAA03333.1"/>
    </source>
</evidence>
<reference evidence="2" key="1">
    <citation type="journal article" date="2003" name="Genome Biol.">
        <title>An integrated gene annotation and transcriptional profiling approach towards the full gene content of the Drosophila genome.</title>
        <authorList>
            <person name="Hild M."/>
            <person name="Beckmann B."/>
            <person name="Haas S.A."/>
            <person name="Koch B."/>
            <person name="Solovyev V."/>
            <person name="Busold C."/>
            <person name="Fellenberg K."/>
            <person name="Boutros M."/>
            <person name="Vingron M."/>
            <person name="Sauer F."/>
            <person name="Hoheisel J.D."/>
            <person name="Paro R."/>
        </authorList>
    </citation>
    <scope>NUCLEOTIDE SEQUENCE</scope>
</reference>
<gene>
    <name evidence="2" type="ORF">HDC18812</name>
</gene>
<dbReference type="AlphaFoldDB" id="Q6IID3"/>
<feature type="signal peptide" evidence="1">
    <location>
        <begin position="1"/>
        <end position="19"/>
    </location>
</feature>
<accession>Q6IID3</accession>
<sequence length="143" mass="15796">MLLLLMLLLLLLLLQAAVCKLQVAVVIVAENVDKMEHVASTTWQQLWPINMSLQLRAAAALVAAVAAAYRPTNNCKLCGSNCIVCLRLSLAKNETTATAMASKSVEQQQQQQQEQQQQRQLATNCQATRMRRQKSCSCHKGDT</sequence>
<feature type="chain" id="PRO_5004274488" evidence="1">
    <location>
        <begin position="20"/>
        <end position="143"/>
    </location>
</feature>